<sequence length="307" mass="33239">MVPLSSLHLLLLPIFLLQLWPSMNQQLALPPAEKAIFILAGQSNMAGRGGVINDTSTGMATWDGIVPPECRPNRSIIRLAANLTWVEAREPLHSDIDAKKTNGVGPGMPFAHTVLGAARPGFGAIGLVPCAVGGTKIKEWERGTVLYDQLTRRAQVAMRGGGRLRAVLWYQGESDTLEREDAELYQRRLERFFLDLTADLQIPGLPIFQVALASKVGPYTEKVREAQLGLRQPNVWTVDATGLPLEPGGLHLTTPAQVWLGKMLAQAFLNSIPSPAFISSPATRTAPPSICSFASLALGLARMHITI</sequence>
<gene>
    <name evidence="4" type="ORF">SAY87_014904</name>
</gene>
<accession>A0AAN7GP87</accession>
<dbReference type="EMBL" id="JAXIOK010000019">
    <property type="protein sequence ID" value="KAK4748318.1"/>
    <property type="molecule type" value="Genomic_DNA"/>
</dbReference>
<feature type="signal peptide" evidence="2">
    <location>
        <begin position="1"/>
        <end position="24"/>
    </location>
</feature>
<dbReference type="PANTHER" id="PTHR31988">
    <property type="entry name" value="ESTERASE, PUTATIVE (DUF303)-RELATED"/>
    <property type="match status" value="1"/>
</dbReference>
<dbReference type="AlphaFoldDB" id="A0AAN7GP87"/>
<feature type="chain" id="PRO_5042827215" description="Sialate O-acetylesterase domain-containing protein" evidence="2">
    <location>
        <begin position="25"/>
        <end position="307"/>
    </location>
</feature>
<organism evidence="4 5">
    <name type="scientific">Trapa incisa</name>
    <dbReference type="NCBI Taxonomy" id="236973"/>
    <lineage>
        <taxon>Eukaryota</taxon>
        <taxon>Viridiplantae</taxon>
        <taxon>Streptophyta</taxon>
        <taxon>Embryophyta</taxon>
        <taxon>Tracheophyta</taxon>
        <taxon>Spermatophyta</taxon>
        <taxon>Magnoliopsida</taxon>
        <taxon>eudicotyledons</taxon>
        <taxon>Gunneridae</taxon>
        <taxon>Pentapetalae</taxon>
        <taxon>rosids</taxon>
        <taxon>malvids</taxon>
        <taxon>Myrtales</taxon>
        <taxon>Lythraceae</taxon>
        <taxon>Trapa</taxon>
    </lineage>
</organism>
<protein>
    <recommendedName>
        <fullName evidence="3">Sialate O-acetylesterase domain-containing protein</fullName>
    </recommendedName>
</protein>
<evidence type="ECO:0000313" key="4">
    <source>
        <dbReference type="EMBL" id="KAK4748318.1"/>
    </source>
</evidence>
<dbReference type="InterPro" id="IPR052940">
    <property type="entry name" value="Carb_Esterase_6"/>
</dbReference>
<name>A0AAN7GP87_9MYRT</name>
<dbReference type="InterPro" id="IPR036514">
    <property type="entry name" value="SGNH_hydro_sf"/>
</dbReference>
<evidence type="ECO:0000256" key="1">
    <source>
        <dbReference type="ARBA" id="ARBA00022801"/>
    </source>
</evidence>
<dbReference type="Proteomes" id="UP001345219">
    <property type="component" value="Chromosome 12"/>
</dbReference>
<keyword evidence="5" id="KW-1185">Reference proteome</keyword>
<dbReference type="Pfam" id="PF03629">
    <property type="entry name" value="SASA"/>
    <property type="match status" value="1"/>
</dbReference>
<comment type="caution">
    <text evidence="4">The sequence shown here is derived from an EMBL/GenBank/DDBJ whole genome shotgun (WGS) entry which is preliminary data.</text>
</comment>
<evidence type="ECO:0000256" key="2">
    <source>
        <dbReference type="SAM" id="SignalP"/>
    </source>
</evidence>
<dbReference type="Gene3D" id="3.40.50.1110">
    <property type="entry name" value="SGNH hydrolase"/>
    <property type="match status" value="1"/>
</dbReference>
<dbReference type="PANTHER" id="PTHR31988:SF15">
    <property type="entry name" value="ESTERASE, PUTATIVE (DUF303)-RELATED"/>
    <property type="match status" value="1"/>
</dbReference>
<keyword evidence="1" id="KW-0378">Hydrolase</keyword>
<dbReference type="GO" id="GO:0016787">
    <property type="term" value="F:hydrolase activity"/>
    <property type="evidence" value="ECO:0007669"/>
    <property type="project" value="UniProtKB-KW"/>
</dbReference>
<reference evidence="4 5" key="1">
    <citation type="journal article" date="2023" name="Hortic Res">
        <title>Pangenome of water caltrop reveals structural variations and asymmetric subgenome divergence after allopolyploidization.</title>
        <authorList>
            <person name="Zhang X."/>
            <person name="Chen Y."/>
            <person name="Wang L."/>
            <person name="Yuan Y."/>
            <person name="Fang M."/>
            <person name="Shi L."/>
            <person name="Lu R."/>
            <person name="Comes H.P."/>
            <person name="Ma Y."/>
            <person name="Chen Y."/>
            <person name="Huang G."/>
            <person name="Zhou Y."/>
            <person name="Zheng Z."/>
            <person name="Qiu Y."/>
        </authorList>
    </citation>
    <scope>NUCLEOTIDE SEQUENCE [LARGE SCALE GENOMIC DNA]</scope>
    <source>
        <tissue evidence="4">Roots</tissue>
    </source>
</reference>
<feature type="domain" description="Sialate O-acetylesterase" evidence="3">
    <location>
        <begin position="34"/>
        <end position="269"/>
    </location>
</feature>
<keyword evidence="2" id="KW-0732">Signal</keyword>
<evidence type="ECO:0000259" key="3">
    <source>
        <dbReference type="Pfam" id="PF03629"/>
    </source>
</evidence>
<evidence type="ECO:0000313" key="5">
    <source>
        <dbReference type="Proteomes" id="UP001345219"/>
    </source>
</evidence>
<dbReference type="SUPFAM" id="SSF52266">
    <property type="entry name" value="SGNH hydrolase"/>
    <property type="match status" value="1"/>
</dbReference>
<proteinExistence type="predicted"/>
<dbReference type="InterPro" id="IPR005181">
    <property type="entry name" value="SASA"/>
</dbReference>